<reference evidence="2 3" key="1">
    <citation type="submission" date="2021-04" db="EMBL/GenBank/DDBJ databases">
        <title>Complete genome sequence of a novel Streptococcus species.</title>
        <authorList>
            <person name="Teng J.L.L."/>
        </authorList>
    </citation>
    <scope>NUCLEOTIDE SEQUENCE [LARGE SCALE GENOMIC DNA]</scope>
    <source>
        <strain evidence="2 3">HKU75</strain>
    </source>
</reference>
<protein>
    <submittedName>
        <fullName evidence="2">ArsC family transcriptional regulator</fullName>
    </submittedName>
</protein>
<dbReference type="PANTHER" id="PTHR30041">
    <property type="entry name" value="ARSENATE REDUCTASE"/>
    <property type="match status" value="1"/>
</dbReference>
<accession>A0ABX7YKU5</accession>
<dbReference type="Pfam" id="PF03960">
    <property type="entry name" value="ArsC"/>
    <property type="match status" value="1"/>
</dbReference>
<comment type="similarity">
    <text evidence="1">Belongs to the ArsC family.</text>
</comment>
<sequence length="120" mass="14095">MTAEQITVYFNPNCSKCRKLKVLLASQDLAVKWVYYLENPLSKSDLTDLLLKMKARPSDIIRLSEQECQDKTDEDLLQLLVERPDLLNRPIIEREDTAFLCRPVEIIAEKMPDYDWSEYL</sequence>
<gene>
    <name evidence="2" type="ORF">INT76_00665</name>
</gene>
<evidence type="ECO:0000313" key="2">
    <source>
        <dbReference type="EMBL" id="QUE54442.1"/>
    </source>
</evidence>
<dbReference type="InterPro" id="IPR006660">
    <property type="entry name" value="Arsenate_reductase-like"/>
</dbReference>
<name>A0ABX7YKU5_9STRE</name>
<dbReference type="Gene3D" id="3.40.30.10">
    <property type="entry name" value="Glutaredoxin"/>
    <property type="match status" value="1"/>
</dbReference>
<evidence type="ECO:0000313" key="3">
    <source>
        <dbReference type="Proteomes" id="UP000677616"/>
    </source>
</evidence>
<keyword evidence="3" id="KW-1185">Reference proteome</keyword>
<dbReference type="PANTHER" id="PTHR30041:SF4">
    <property type="entry name" value="ARSENATE REDUCTASE"/>
    <property type="match status" value="1"/>
</dbReference>
<organism evidence="2 3">
    <name type="scientific">Streptococcus oriscaviae</name>
    <dbReference type="NCBI Taxonomy" id="2781599"/>
    <lineage>
        <taxon>Bacteria</taxon>
        <taxon>Bacillati</taxon>
        <taxon>Bacillota</taxon>
        <taxon>Bacilli</taxon>
        <taxon>Lactobacillales</taxon>
        <taxon>Streptococcaceae</taxon>
        <taxon>Streptococcus</taxon>
    </lineage>
</organism>
<proteinExistence type="inferred from homology"/>
<dbReference type="EMBL" id="CP073084">
    <property type="protein sequence ID" value="QUE54442.1"/>
    <property type="molecule type" value="Genomic_DNA"/>
</dbReference>
<evidence type="ECO:0000256" key="1">
    <source>
        <dbReference type="PROSITE-ProRule" id="PRU01282"/>
    </source>
</evidence>
<dbReference type="SUPFAM" id="SSF52833">
    <property type="entry name" value="Thioredoxin-like"/>
    <property type="match status" value="1"/>
</dbReference>
<dbReference type="InterPro" id="IPR036249">
    <property type="entry name" value="Thioredoxin-like_sf"/>
</dbReference>
<dbReference type="Proteomes" id="UP000677616">
    <property type="component" value="Chromosome"/>
</dbReference>
<dbReference type="PROSITE" id="PS51353">
    <property type="entry name" value="ARSC"/>
    <property type="match status" value="1"/>
</dbReference>